<keyword evidence="2" id="KW-1185">Reference proteome</keyword>
<evidence type="ECO:0000313" key="1">
    <source>
        <dbReference type="EMBL" id="CAI2199892.1"/>
    </source>
</evidence>
<dbReference type="EMBL" id="CAMKVN010022635">
    <property type="protein sequence ID" value="CAI2199892.1"/>
    <property type="molecule type" value="Genomic_DNA"/>
</dbReference>
<organism evidence="1 2">
    <name type="scientific">Funneliformis geosporum</name>
    <dbReference type="NCBI Taxonomy" id="1117311"/>
    <lineage>
        <taxon>Eukaryota</taxon>
        <taxon>Fungi</taxon>
        <taxon>Fungi incertae sedis</taxon>
        <taxon>Mucoromycota</taxon>
        <taxon>Glomeromycotina</taxon>
        <taxon>Glomeromycetes</taxon>
        <taxon>Glomerales</taxon>
        <taxon>Glomeraceae</taxon>
        <taxon>Funneliformis</taxon>
    </lineage>
</organism>
<evidence type="ECO:0000313" key="2">
    <source>
        <dbReference type="Proteomes" id="UP001153678"/>
    </source>
</evidence>
<comment type="caution">
    <text evidence="1">The sequence shown here is derived from an EMBL/GenBank/DDBJ whole genome shotgun (WGS) entry which is preliminary data.</text>
</comment>
<gene>
    <name evidence="1" type="ORF">FWILDA_LOCUS19299</name>
</gene>
<accession>A0A9W4TBN5</accession>
<dbReference type="AlphaFoldDB" id="A0A9W4TBN5"/>
<reference evidence="1" key="1">
    <citation type="submission" date="2022-08" db="EMBL/GenBank/DDBJ databases">
        <authorList>
            <person name="Kallberg Y."/>
            <person name="Tangrot J."/>
            <person name="Rosling A."/>
        </authorList>
    </citation>
    <scope>NUCLEOTIDE SEQUENCE</scope>
    <source>
        <strain evidence="1">Wild A</strain>
    </source>
</reference>
<dbReference type="OrthoDB" id="2379551at2759"/>
<sequence>MSEDESELDDLLISEIFEDYSLPKYEPYQDKKELNIPVTATDSLIKFMKLVLTEIGGD</sequence>
<feature type="non-terminal residue" evidence="1">
    <location>
        <position position="1"/>
    </location>
</feature>
<dbReference type="Proteomes" id="UP001153678">
    <property type="component" value="Unassembled WGS sequence"/>
</dbReference>
<protein>
    <submittedName>
        <fullName evidence="1">5479_t:CDS:1</fullName>
    </submittedName>
</protein>
<name>A0A9W4TBN5_9GLOM</name>
<proteinExistence type="predicted"/>
<feature type="non-terminal residue" evidence="1">
    <location>
        <position position="58"/>
    </location>
</feature>